<gene>
    <name evidence="2" type="ORF">SYYSPA8_03590</name>
</gene>
<protein>
    <submittedName>
        <fullName evidence="2">Uncharacterized protein</fullName>
    </submittedName>
</protein>
<feature type="region of interest" description="Disordered" evidence="1">
    <location>
        <begin position="1"/>
        <end position="27"/>
    </location>
</feature>
<comment type="caution">
    <text evidence="2">The sequence shown here is derived from an EMBL/GenBank/DDBJ whole genome shotgun (WGS) entry which is preliminary data.</text>
</comment>
<dbReference type="EMBL" id="BSBI01000001">
    <property type="protein sequence ID" value="GLF93337.1"/>
    <property type="molecule type" value="Genomic_DNA"/>
</dbReference>
<evidence type="ECO:0000256" key="1">
    <source>
        <dbReference type="SAM" id="MobiDB-lite"/>
    </source>
</evidence>
<proteinExistence type="predicted"/>
<sequence length="347" mass="36717">MRPQRAGGPPDALRAGVPGGAPDALRAELPEGLPVGTCDGPLDDLLARAHGALGIAVYDTLMARGGPPEPRDPDRALGLLLAAAHRGTLAAVTARTDRQRREEPGGRRDPDTGPGGGILMDRPPAVRLKYRAQALGIARAHRPHDLLGSTGRARAAVHRLVGELEEERLPDGVRASLARAAEELGRVLALPPGRRPPPALTGYAYLETARARLAERAARLTGRAGSALALLESELLPRLEDPEISWPGVLEVALDLADELDLVHRAAAALLRAVSEAEEAGNDFRGADLRTAALDGVPLEGIRWDADTLWPPDWESRVRRASLTEGEAPGVLVVGPEPQDTTVPADR</sequence>
<evidence type="ECO:0000313" key="3">
    <source>
        <dbReference type="Proteomes" id="UP001291653"/>
    </source>
</evidence>
<dbReference type="Proteomes" id="UP001291653">
    <property type="component" value="Unassembled WGS sequence"/>
</dbReference>
<reference evidence="2 3" key="1">
    <citation type="submission" date="2022-10" db="EMBL/GenBank/DDBJ databases">
        <title>Draft genome sequence of Streptomyces sp. YSPA8.</title>
        <authorList>
            <person name="Moriuchi R."/>
            <person name="Dohra H."/>
            <person name="Yamamura H."/>
            <person name="Kodani S."/>
        </authorList>
    </citation>
    <scope>NUCLEOTIDE SEQUENCE [LARGE SCALE GENOMIC DNA]</scope>
    <source>
        <strain evidence="2 3">YSPA8</strain>
    </source>
</reference>
<feature type="region of interest" description="Disordered" evidence="1">
    <location>
        <begin position="90"/>
        <end position="122"/>
    </location>
</feature>
<keyword evidence="3" id="KW-1185">Reference proteome</keyword>
<feature type="compositionally biased region" description="Basic and acidic residues" evidence="1">
    <location>
        <begin position="95"/>
        <end position="111"/>
    </location>
</feature>
<evidence type="ECO:0000313" key="2">
    <source>
        <dbReference type="EMBL" id="GLF93337.1"/>
    </source>
</evidence>
<name>A0ABQ5NSV4_9ACTN</name>
<dbReference type="RefSeq" id="WP_323445414.1">
    <property type="nucleotide sequence ID" value="NZ_BSBI01000001.1"/>
</dbReference>
<organism evidence="2 3">
    <name type="scientific">Streptomyces yaizuensis</name>
    <dbReference type="NCBI Taxonomy" id="2989713"/>
    <lineage>
        <taxon>Bacteria</taxon>
        <taxon>Bacillati</taxon>
        <taxon>Actinomycetota</taxon>
        <taxon>Actinomycetes</taxon>
        <taxon>Kitasatosporales</taxon>
        <taxon>Streptomycetaceae</taxon>
        <taxon>Streptomyces</taxon>
    </lineage>
</organism>
<accession>A0ABQ5NSV4</accession>